<dbReference type="GO" id="GO:0005634">
    <property type="term" value="C:nucleus"/>
    <property type="evidence" value="ECO:0007669"/>
    <property type="project" value="UniProtKB-SubCell"/>
</dbReference>
<dbReference type="GO" id="GO:0000981">
    <property type="term" value="F:DNA-binding transcription factor activity, RNA polymerase II-specific"/>
    <property type="evidence" value="ECO:0007669"/>
    <property type="project" value="InterPro"/>
</dbReference>
<dbReference type="InterPro" id="IPR036864">
    <property type="entry name" value="Zn2-C6_fun-type_DNA-bd_sf"/>
</dbReference>
<accession>A0AAJ0FEN5</accession>
<evidence type="ECO:0000256" key="6">
    <source>
        <dbReference type="ARBA" id="ARBA00023242"/>
    </source>
</evidence>
<dbReference type="GO" id="GO:0008270">
    <property type="term" value="F:zinc ion binding"/>
    <property type="evidence" value="ECO:0007669"/>
    <property type="project" value="InterPro"/>
</dbReference>
<keyword evidence="3" id="KW-0805">Transcription regulation</keyword>
<comment type="subcellular location">
    <subcellularLocation>
        <location evidence="1">Nucleus</location>
    </subcellularLocation>
</comment>
<dbReference type="AlphaFoldDB" id="A0AAJ0FEN5"/>
<keyword evidence="2" id="KW-0862">Zinc</keyword>
<evidence type="ECO:0000256" key="3">
    <source>
        <dbReference type="ARBA" id="ARBA00023015"/>
    </source>
</evidence>
<dbReference type="Gene3D" id="4.10.240.10">
    <property type="entry name" value="Zn(2)-C6 fungal-type DNA-binding domain"/>
    <property type="match status" value="1"/>
</dbReference>
<keyword evidence="4" id="KW-0238">DNA-binding</keyword>
<evidence type="ECO:0000256" key="4">
    <source>
        <dbReference type="ARBA" id="ARBA00023125"/>
    </source>
</evidence>
<feature type="domain" description="Zn(2)-C6 fungal-type" evidence="7">
    <location>
        <begin position="9"/>
        <end position="39"/>
    </location>
</feature>
<evidence type="ECO:0000256" key="5">
    <source>
        <dbReference type="ARBA" id="ARBA00023163"/>
    </source>
</evidence>
<dbReference type="Pfam" id="PF11951">
    <property type="entry name" value="Fungal_trans_2"/>
    <property type="match status" value="1"/>
</dbReference>
<dbReference type="PANTHER" id="PTHR37534">
    <property type="entry name" value="TRANSCRIPTIONAL ACTIVATOR PROTEIN UGA3"/>
    <property type="match status" value="1"/>
</dbReference>
<evidence type="ECO:0000313" key="8">
    <source>
        <dbReference type="EMBL" id="KAK1758954.1"/>
    </source>
</evidence>
<evidence type="ECO:0000256" key="2">
    <source>
        <dbReference type="ARBA" id="ARBA00022833"/>
    </source>
</evidence>
<gene>
    <name evidence="8" type="ORF">QBC47DRAFT_97050</name>
</gene>
<dbReference type="InterPro" id="IPR001138">
    <property type="entry name" value="Zn2Cys6_DnaBD"/>
</dbReference>
<dbReference type="GO" id="GO:0000976">
    <property type="term" value="F:transcription cis-regulatory region binding"/>
    <property type="evidence" value="ECO:0007669"/>
    <property type="project" value="TreeGrafter"/>
</dbReference>
<comment type="caution">
    <text evidence="8">The sequence shown here is derived from an EMBL/GenBank/DDBJ whole genome shotgun (WGS) entry which is preliminary data.</text>
</comment>
<dbReference type="Pfam" id="PF00172">
    <property type="entry name" value="Zn_clus"/>
    <property type="match status" value="1"/>
</dbReference>
<dbReference type="GO" id="GO:0045944">
    <property type="term" value="P:positive regulation of transcription by RNA polymerase II"/>
    <property type="evidence" value="ECO:0007669"/>
    <property type="project" value="TreeGrafter"/>
</dbReference>
<dbReference type="PROSITE" id="PS50048">
    <property type="entry name" value="ZN2_CY6_FUNGAL_2"/>
    <property type="match status" value="1"/>
</dbReference>
<dbReference type="PANTHER" id="PTHR37534:SF49">
    <property type="entry name" value="LYSINE BIOSYNTHESIS REGULATORY PROTEIN LYS14"/>
    <property type="match status" value="1"/>
</dbReference>
<dbReference type="SMART" id="SM00066">
    <property type="entry name" value="GAL4"/>
    <property type="match status" value="1"/>
</dbReference>
<protein>
    <submittedName>
        <fullName evidence="8">Fungal-specific transcription factor domain-containing protein</fullName>
    </submittedName>
</protein>
<sequence>MPGARSRQGCDECRKRRRKCDEQKPQCGQCAAFSRTCEYSLRLVWQSGSKTPDTTRDTRHVERQDARSVVQTTKQLPQCLPNGIPLPPRYQRLLGHFTRDILASLSCHPSVHQDLGHVLVPAALESPQLMSACLALSAAGYLSRGVFELEGVETTKILGHLQSSGLALLRSALQSAAVPASGTQNMSETLLATCLLWCLTDVFTYRRLDGTLSSSWRIHLQGIRALLDRDGAQRYYFTASTTTSKLASAQMAMRHLHQLYRSLQTLPHIVQPATDNPAPQPLQPLTQLHLNTSPAIDGFLGYSDELLDVMRQIDQLSRTPSPLEADILLGKVRAMIARDAVAAPPVILSPHVASSPTYSFSQKELPEFTLCHQIFQQATLIQMYRRLYHHPSASPSIQSAVSAMQKMLISLKGCANGDSNMKPSNGSKEGGETMWVAMAMPVFTLGCEAFTPDQQAFVQDMMRRVESCIRSLHVSTIRQALVDVWALREGMGDCGEEGGKVCAGRLLEKLEYDIILF</sequence>
<dbReference type="PROSITE" id="PS00463">
    <property type="entry name" value="ZN2_CY6_FUNGAL_1"/>
    <property type="match status" value="1"/>
</dbReference>
<evidence type="ECO:0000313" key="9">
    <source>
        <dbReference type="Proteomes" id="UP001239445"/>
    </source>
</evidence>
<organism evidence="8 9">
    <name type="scientific">Echria macrotheca</name>
    <dbReference type="NCBI Taxonomy" id="438768"/>
    <lineage>
        <taxon>Eukaryota</taxon>
        <taxon>Fungi</taxon>
        <taxon>Dikarya</taxon>
        <taxon>Ascomycota</taxon>
        <taxon>Pezizomycotina</taxon>
        <taxon>Sordariomycetes</taxon>
        <taxon>Sordariomycetidae</taxon>
        <taxon>Sordariales</taxon>
        <taxon>Schizotheciaceae</taxon>
        <taxon>Echria</taxon>
    </lineage>
</organism>
<keyword evidence="5" id="KW-0804">Transcription</keyword>
<keyword evidence="6" id="KW-0539">Nucleus</keyword>
<reference evidence="8" key="1">
    <citation type="submission" date="2023-06" db="EMBL/GenBank/DDBJ databases">
        <title>Genome-scale phylogeny and comparative genomics of the fungal order Sordariales.</title>
        <authorList>
            <consortium name="Lawrence Berkeley National Laboratory"/>
            <person name="Hensen N."/>
            <person name="Bonometti L."/>
            <person name="Westerberg I."/>
            <person name="Brannstrom I.O."/>
            <person name="Guillou S."/>
            <person name="Cros-Aarteil S."/>
            <person name="Calhoun S."/>
            <person name="Haridas S."/>
            <person name="Kuo A."/>
            <person name="Mondo S."/>
            <person name="Pangilinan J."/>
            <person name="Riley R."/>
            <person name="Labutti K."/>
            <person name="Andreopoulos B."/>
            <person name="Lipzen A."/>
            <person name="Chen C."/>
            <person name="Yanf M."/>
            <person name="Daum C."/>
            <person name="Ng V."/>
            <person name="Clum A."/>
            <person name="Steindorff A."/>
            <person name="Ohm R."/>
            <person name="Martin F."/>
            <person name="Silar P."/>
            <person name="Natvig D."/>
            <person name="Lalanne C."/>
            <person name="Gautier V."/>
            <person name="Ament-Velasquez S.L."/>
            <person name="Kruys A."/>
            <person name="Hutchinson M.I."/>
            <person name="Powell A.J."/>
            <person name="Barry K."/>
            <person name="Miller A.N."/>
            <person name="Grigoriev I.V."/>
            <person name="Debuchy R."/>
            <person name="Gladieux P."/>
            <person name="Thoren M.H."/>
            <person name="Johannesson H."/>
        </authorList>
    </citation>
    <scope>NUCLEOTIDE SEQUENCE</scope>
    <source>
        <strain evidence="8">PSN4</strain>
    </source>
</reference>
<evidence type="ECO:0000256" key="1">
    <source>
        <dbReference type="ARBA" id="ARBA00004123"/>
    </source>
</evidence>
<dbReference type="SUPFAM" id="SSF57701">
    <property type="entry name" value="Zn2/Cys6 DNA-binding domain"/>
    <property type="match status" value="1"/>
</dbReference>
<name>A0AAJ0FEN5_9PEZI</name>
<evidence type="ECO:0000259" key="7">
    <source>
        <dbReference type="PROSITE" id="PS50048"/>
    </source>
</evidence>
<dbReference type="Proteomes" id="UP001239445">
    <property type="component" value="Unassembled WGS sequence"/>
</dbReference>
<dbReference type="EMBL" id="MU839828">
    <property type="protein sequence ID" value="KAK1758954.1"/>
    <property type="molecule type" value="Genomic_DNA"/>
</dbReference>
<proteinExistence type="predicted"/>
<dbReference type="CDD" id="cd00067">
    <property type="entry name" value="GAL4"/>
    <property type="match status" value="1"/>
</dbReference>
<dbReference type="InterPro" id="IPR021858">
    <property type="entry name" value="Fun_TF"/>
</dbReference>
<keyword evidence="9" id="KW-1185">Reference proteome</keyword>